<feature type="signal peptide" evidence="2">
    <location>
        <begin position="1"/>
        <end position="24"/>
    </location>
</feature>
<sequence>MKNVWLAGAAIALAPGLAPMAANAQSAIPGNSPERASPSTGAYPSAAAGDGTTTGGYNQSRWAEDWRRMCDPAKRDDPLDALKCVKLTQEGDVYVTFSGEARVRTNLTTNPNLQDREAQRQDILRLVGGADVHLGDHFRVFGEVGHASLNGRNLGTPNANLRNDLAVQQLFAEVKGNVAGFDSGIRAGRQTFADGPQLLTVPRDNNTLFFVLDGVRAYARNATTRLDVFDLNYVAYGYEGLSDDRKNDNVRFSGATFGFKIPTDLFGGSKLYADPFVWRLRNRAATWGGRIAREERYFIGLHTYGDIGPVTIDWTVNHQGGTFGNQNISGWQAFVAQTYKLGKTADAPRVGVHVDYGSGGGSYDGGTLNTTSGLFGNNIYYSYGLFLTPTNLLYTAPNFTFTPIKGVRLAAEYGFAWRPDENDAVYRASGAALPGTQTVDGRAIAEVARLQAVWSITPRLSFTGRLEHLQAKTVLDRAGLNNSFFAAGWFSFRF</sequence>
<dbReference type="EMBL" id="FNBI01000001">
    <property type="protein sequence ID" value="SDE66932.1"/>
    <property type="molecule type" value="Genomic_DNA"/>
</dbReference>
<evidence type="ECO:0000256" key="2">
    <source>
        <dbReference type="SAM" id="SignalP"/>
    </source>
</evidence>
<dbReference type="InterPro" id="IPR025388">
    <property type="entry name" value="Alginate_export_dom"/>
</dbReference>
<evidence type="ECO:0000259" key="3">
    <source>
        <dbReference type="Pfam" id="PF13372"/>
    </source>
</evidence>
<evidence type="ECO:0000256" key="1">
    <source>
        <dbReference type="SAM" id="MobiDB-lite"/>
    </source>
</evidence>
<keyword evidence="6" id="KW-1185">Reference proteome</keyword>
<dbReference type="EMBL" id="WSUT01000005">
    <property type="protein sequence ID" value="MWC45133.1"/>
    <property type="molecule type" value="Genomic_DNA"/>
</dbReference>
<evidence type="ECO:0000313" key="4">
    <source>
        <dbReference type="EMBL" id="MWC45133.1"/>
    </source>
</evidence>
<evidence type="ECO:0000313" key="5">
    <source>
        <dbReference type="EMBL" id="SDE66932.1"/>
    </source>
</evidence>
<feature type="domain" description="Alginate export" evidence="3">
    <location>
        <begin position="94"/>
        <end position="469"/>
    </location>
</feature>
<reference evidence="4 7" key="2">
    <citation type="submission" date="2019-12" db="EMBL/GenBank/DDBJ databases">
        <authorList>
            <person name="Zheng J."/>
        </authorList>
    </citation>
    <scope>NUCLEOTIDE SEQUENCE [LARGE SCALE GENOMIC DNA]</scope>
    <source>
        <strain evidence="4 7">DSM 27347</strain>
    </source>
</reference>
<dbReference type="RefSeq" id="WP_149680760.1">
    <property type="nucleotide sequence ID" value="NZ_FNBI01000001.1"/>
</dbReference>
<feature type="chain" id="PRO_5033270504" evidence="2">
    <location>
        <begin position="25"/>
        <end position="494"/>
    </location>
</feature>
<keyword evidence="2" id="KW-0732">Signal</keyword>
<name>A0A1G7ETJ1_9SPHN</name>
<proteinExistence type="predicted"/>
<dbReference type="AlphaFoldDB" id="A0A1G7ETJ1"/>
<accession>A0A1G7ETJ1</accession>
<dbReference type="Proteomes" id="UP000436801">
    <property type="component" value="Unassembled WGS sequence"/>
</dbReference>
<organism evidence="5 6">
    <name type="scientific">Sphingomonas carotinifaciens</name>
    <dbReference type="NCBI Taxonomy" id="1166323"/>
    <lineage>
        <taxon>Bacteria</taxon>
        <taxon>Pseudomonadati</taxon>
        <taxon>Pseudomonadota</taxon>
        <taxon>Alphaproteobacteria</taxon>
        <taxon>Sphingomonadales</taxon>
        <taxon>Sphingomonadaceae</taxon>
        <taxon>Sphingomonas</taxon>
    </lineage>
</organism>
<dbReference type="Pfam" id="PF13372">
    <property type="entry name" value="Alginate_exp"/>
    <property type="match status" value="1"/>
</dbReference>
<evidence type="ECO:0000313" key="7">
    <source>
        <dbReference type="Proteomes" id="UP000436801"/>
    </source>
</evidence>
<reference evidence="5 6" key="1">
    <citation type="submission" date="2016-10" db="EMBL/GenBank/DDBJ databases">
        <authorList>
            <person name="Varghese N."/>
            <person name="Submissions S."/>
        </authorList>
    </citation>
    <scope>NUCLEOTIDE SEQUENCE [LARGE SCALE GENOMIC DNA]</scope>
    <source>
        <strain evidence="5 6">S7-754</strain>
    </source>
</reference>
<dbReference type="OrthoDB" id="311329at2"/>
<gene>
    <name evidence="4" type="ORF">GQR91_16060</name>
    <name evidence="5" type="ORF">SAMN05216557_10193</name>
</gene>
<feature type="region of interest" description="Disordered" evidence="1">
    <location>
        <begin position="24"/>
        <end position="59"/>
    </location>
</feature>
<protein>
    <submittedName>
        <fullName evidence="5">Alginate export</fullName>
    </submittedName>
</protein>
<dbReference type="Proteomes" id="UP000323502">
    <property type="component" value="Unassembled WGS sequence"/>
</dbReference>
<evidence type="ECO:0000313" key="6">
    <source>
        <dbReference type="Proteomes" id="UP000323502"/>
    </source>
</evidence>